<evidence type="ECO:0000313" key="2">
    <source>
        <dbReference type="Proteomes" id="UP001162992"/>
    </source>
</evidence>
<proteinExistence type="predicted"/>
<reference evidence="2" key="1">
    <citation type="journal article" date="2024" name="Proc. Natl. Acad. Sci. U.S.A.">
        <title>Extraordinary preservation of gene collinearity over three hundred million years revealed in homosporous lycophytes.</title>
        <authorList>
            <person name="Li C."/>
            <person name="Wickell D."/>
            <person name="Kuo L.Y."/>
            <person name="Chen X."/>
            <person name="Nie B."/>
            <person name="Liao X."/>
            <person name="Peng D."/>
            <person name="Ji J."/>
            <person name="Jenkins J."/>
            <person name="Williams M."/>
            <person name="Shu S."/>
            <person name="Plott C."/>
            <person name="Barry K."/>
            <person name="Rajasekar S."/>
            <person name="Grimwood J."/>
            <person name="Han X."/>
            <person name="Sun S."/>
            <person name="Hou Z."/>
            <person name="He W."/>
            <person name="Dai G."/>
            <person name="Sun C."/>
            <person name="Schmutz J."/>
            <person name="Leebens-Mack J.H."/>
            <person name="Li F.W."/>
            <person name="Wang L."/>
        </authorList>
    </citation>
    <scope>NUCLEOTIDE SEQUENCE [LARGE SCALE GENOMIC DNA]</scope>
    <source>
        <strain evidence="2">cv. PW_Plant_1</strain>
    </source>
</reference>
<gene>
    <name evidence="1" type="ORF">O6H91_15G016600</name>
</gene>
<organism evidence="1 2">
    <name type="scientific">Diphasiastrum complanatum</name>
    <name type="common">Issler's clubmoss</name>
    <name type="synonym">Lycopodium complanatum</name>
    <dbReference type="NCBI Taxonomy" id="34168"/>
    <lineage>
        <taxon>Eukaryota</taxon>
        <taxon>Viridiplantae</taxon>
        <taxon>Streptophyta</taxon>
        <taxon>Embryophyta</taxon>
        <taxon>Tracheophyta</taxon>
        <taxon>Lycopodiopsida</taxon>
        <taxon>Lycopodiales</taxon>
        <taxon>Lycopodiaceae</taxon>
        <taxon>Lycopodioideae</taxon>
        <taxon>Diphasiastrum</taxon>
    </lineage>
</organism>
<evidence type="ECO:0000313" key="1">
    <source>
        <dbReference type="EMBL" id="KAJ7528735.1"/>
    </source>
</evidence>
<keyword evidence="2" id="KW-1185">Reference proteome</keyword>
<sequence length="486" mass="54855">MNKLRLGENSTTSIQNIIGCIKCSYEKEVKKRYLHSNAYVGTQLRLESPRKRSNSWHVEALKDGASFRTCNSALGHKVANKASSSAEGFSTFDNFWQAFQEFARQNTWIALLQPLQLGTEYHKDKDNRNKEALYITERKVLFKFSTFLSTFFKMGAAPTLGDATASTSAQSFSSDEDIHCQPTKHMTSTSSTTSDQFRASLSPVFEISSSCIVTSDIPLQEILYNPFISYSQPNNSRSSILRRPEVTAVEQSQVYQLKPQAELCASIARCVTAKELGSLEALADWLKERLAANNLPLSFWGKAPGTKSLSNLWCELVEGEIFLEDSCPPKRTVHVASVHIRNESGSTLVEAYQEMSDGRIRQRNKPLSEKMRLGENVEDACLRGIYEELGWQLGARDRVSIFQDSYMKKEEERESNSYPGLWTRYIIHTMSARIKQLPATEFFTIEDESHQLPSYTGARSLSNANGDGSTSTHIPVGVKRHFWKWI</sequence>
<name>A0ACC2BG64_DIPCM</name>
<dbReference type="EMBL" id="CM055106">
    <property type="protein sequence ID" value="KAJ7528735.1"/>
    <property type="molecule type" value="Genomic_DNA"/>
</dbReference>
<comment type="caution">
    <text evidence="1">The sequence shown here is derived from an EMBL/GenBank/DDBJ whole genome shotgun (WGS) entry which is preliminary data.</text>
</comment>
<dbReference type="Proteomes" id="UP001162992">
    <property type="component" value="Chromosome 15"/>
</dbReference>
<protein>
    <submittedName>
        <fullName evidence="1">Uncharacterized protein</fullName>
    </submittedName>
</protein>
<accession>A0ACC2BG64</accession>